<evidence type="ECO:0000313" key="2">
    <source>
        <dbReference type="Proteomes" id="UP000006253"/>
    </source>
</evidence>
<reference evidence="1 2" key="1">
    <citation type="submission" date="2012-10" db="EMBL/GenBank/DDBJ databases">
        <authorList>
            <person name="Harkins D.M."/>
            <person name="Durkin A.S."/>
            <person name="Brinkac L.M."/>
            <person name="Selengut J.D."/>
            <person name="Sanka R."/>
            <person name="DePew J."/>
            <person name="Purushe J."/>
            <person name="Peacock S.J."/>
            <person name="Thaipadungpanit J."/>
            <person name="Wuthiekanun V.W."/>
            <person name="Day N.P."/>
            <person name="Vinetz J.M."/>
            <person name="Sutton G.G."/>
            <person name="Nelson W.C."/>
            <person name="Fouts D.E."/>
        </authorList>
    </citation>
    <scope>NUCLEOTIDE SEQUENCE [LARGE SCALE GENOMIC DNA]</scope>
    <source>
        <strain evidence="1 2">H1</strain>
    </source>
</reference>
<organism evidence="1 2">
    <name type="scientific">Leptospira kirschneri str. H1</name>
    <dbReference type="NCBI Taxonomy" id="1049966"/>
    <lineage>
        <taxon>Bacteria</taxon>
        <taxon>Pseudomonadati</taxon>
        <taxon>Spirochaetota</taxon>
        <taxon>Spirochaetia</taxon>
        <taxon>Leptospirales</taxon>
        <taxon>Leptospiraceae</taxon>
        <taxon>Leptospira</taxon>
    </lineage>
</organism>
<dbReference type="InterPro" id="IPR031611">
    <property type="entry name" value="Porin_6"/>
</dbReference>
<accession>A0A0E2B227</accession>
<dbReference type="Pfam" id="PF16939">
    <property type="entry name" value="Porin_6"/>
    <property type="match status" value="1"/>
</dbReference>
<dbReference type="EMBL" id="AHMY02000048">
    <property type="protein sequence ID" value="EKO15272.1"/>
    <property type="molecule type" value="Genomic_DNA"/>
</dbReference>
<gene>
    <name evidence="1" type="ORF">LEP1GSC081_1047</name>
</gene>
<comment type="caution">
    <text evidence="1">The sequence shown here is derived from an EMBL/GenBank/DDBJ whole genome shotgun (WGS) entry which is preliminary data.</text>
</comment>
<name>A0A0E2B227_9LEPT</name>
<sequence>MHPRIVGNLNLNNKPMKIKQTSFLILALHFFSFTSIYSQISTSNSDETTKPFSTKEKPVIAEETFFKKLIRQSSFTILAGRNGGDNIFETGTKYPNLSGLKGGSRITYARDFNYAGLGFTLRWEKWEADLNLKTTGRYVNAGEGRDEDFFLGDPTVERGTKISTREFSYYDTPYTFIGSRNFADGKGRLSMKNNSQSLILRRYFGDGEADYRKEGKGFYLTGGFQYTFMKYILYDVFQFFDSSPVFLNRIGLGLSFSYSTYEFPLGLGYRYSNGEWVFETSFSGIFWTGHFRDFHYQRALNFIGDVSGFGIDFNIGAGKIFGNYLMFLKLNEHRLFGDGHFVTKGGLSESDILSQHLGHYKNYMNLKEWNIELSLTGFLY</sequence>
<dbReference type="Proteomes" id="UP000006253">
    <property type="component" value="Unassembled WGS sequence"/>
</dbReference>
<evidence type="ECO:0000313" key="1">
    <source>
        <dbReference type="EMBL" id="EKO15272.1"/>
    </source>
</evidence>
<dbReference type="AlphaFoldDB" id="A0A0E2B227"/>
<proteinExistence type="predicted"/>
<evidence type="ECO:0008006" key="3">
    <source>
        <dbReference type="Google" id="ProtNLM"/>
    </source>
</evidence>
<protein>
    <recommendedName>
        <fullName evidence="3">Porin</fullName>
    </recommendedName>
</protein>